<dbReference type="InterPro" id="IPR025340">
    <property type="entry name" value="DUF4246"/>
</dbReference>
<feature type="domain" description="DUF4246" evidence="1">
    <location>
        <begin position="40"/>
        <end position="489"/>
    </location>
</feature>
<evidence type="ECO:0000259" key="1">
    <source>
        <dbReference type="Pfam" id="PF14033"/>
    </source>
</evidence>
<dbReference type="PANTHER" id="PTHR33119:SF1">
    <property type="entry name" value="FE2OG DIOXYGENASE DOMAIN-CONTAINING PROTEIN"/>
    <property type="match status" value="1"/>
</dbReference>
<name>A0A7H8R7A0_TALRU</name>
<sequence length="551" mass="63903">MLDLINDFTDKDAWVFKALEEEFMETWKNNILKSEDITPKMAEWLVAELKFKAIVAKKTDYSISVFNGDVVKSNCQILGNLQQDLAVAIKSLEKGMASFSEYRLVTEPREFDYVHPSFFPIVFGESRCLRDRTIGLDDAVDSMGQGEVIPVPEDPGPSRKDLSWNIASRSDIGPRPYSSRFQWLPSDIYFRPDGTCYFTSYINNIHPQRNRHFYGMFEKVLDKVIRMWDMCLTPVKNVLHSRARIELREVKYEEVSPGKTDPRPEVKEDESRDLYEERLREWRRKNFIAVQPEPGVFAPISIPPQILDELPPEEKVKHRLEDAMDLVGDYGHRGLQVIVKLAEYSATPEQPKFNTEWHVEGQINEHICAMAIYCLESENMQNNELEYRQIADLEQLAEFEFDRGDTVWLEQVFGLRNNEPAVQRVGGIKILDGRAIAWPNTLQHRGKLELKDKSKPGYVHLLQIMLIDPNIRIISTANVPPQRLDWKHEADTSPVDVTTLSLEDKLKVIPREGKYPWALQEAKDILHEARIERQEFNRYQDVAFHSKNVAL</sequence>
<dbReference type="OrthoDB" id="415532at2759"/>
<dbReference type="PANTHER" id="PTHR33119">
    <property type="entry name" value="IFI3P"/>
    <property type="match status" value="1"/>
</dbReference>
<dbReference type="RefSeq" id="XP_035346899.1">
    <property type="nucleotide sequence ID" value="XM_035491006.1"/>
</dbReference>
<reference evidence="3" key="1">
    <citation type="submission" date="2020-06" db="EMBL/GenBank/DDBJ databases">
        <title>A chromosome-scale genome assembly of Talaromyces rugulosus W13939.</title>
        <authorList>
            <person name="Wang B."/>
            <person name="Guo L."/>
            <person name="Ye K."/>
            <person name="Wang L."/>
        </authorList>
    </citation>
    <scope>NUCLEOTIDE SEQUENCE [LARGE SCALE GENOMIC DNA]</scope>
    <source>
        <strain evidence="3">W13939</strain>
    </source>
</reference>
<evidence type="ECO:0000313" key="3">
    <source>
        <dbReference type="Proteomes" id="UP000509510"/>
    </source>
</evidence>
<dbReference type="EMBL" id="CP055901">
    <property type="protein sequence ID" value="QKX60723.1"/>
    <property type="molecule type" value="Genomic_DNA"/>
</dbReference>
<accession>A0A7H8R7A0</accession>
<dbReference type="AlphaFoldDB" id="A0A7H8R7A0"/>
<organism evidence="2 3">
    <name type="scientific">Talaromyces rugulosus</name>
    <name type="common">Penicillium rugulosum</name>
    <dbReference type="NCBI Taxonomy" id="121627"/>
    <lineage>
        <taxon>Eukaryota</taxon>
        <taxon>Fungi</taxon>
        <taxon>Dikarya</taxon>
        <taxon>Ascomycota</taxon>
        <taxon>Pezizomycotina</taxon>
        <taxon>Eurotiomycetes</taxon>
        <taxon>Eurotiomycetidae</taxon>
        <taxon>Eurotiales</taxon>
        <taxon>Trichocomaceae</taxon>
        <taxon>Talaromyces</taxon>
        <taxon>Talaromyces sect. Islandici</taxon>
    </lineage>
</organism>
<proteinExistence type="predicted"/>
<keyword evidence="3" id="KW-1185">Reference proteome</keyword>
<dbReference type="Pfam" id="PF14033">
    <property type="entry name" value="DUF4246"/>
    <property type="match status" value="1"/>
</dbReference>
<dbReference type="Proteomes" id="UP000509510">
    <property type="component" value="Chromosome IV"/>
</dbReference>
<dbReference type="GeneID" id="55995359"/>
<gene>
    <name evidence="2" type="ORF">TRUGW13939_07869</name>
</gene>
<protein>
    <recommendedName>
        <fullName evidence="1">DUF4246 domain-containing protein</fullName>
    </recommendedName>
</protein>
<dbReference type="InterPro" id="IPR049192">
    <property type="entry name" value="DUF4246_C"/>
</dbReference>
<dbReference type="KEGG" id="trg:TRUGW13939_07869"/>
<evidence type="ECO:0000313" key="2">
    <source>
        <dbReference type="EMBL" id="QKX60723.1"/>
    </source>
</evidence>